<evidence type="ECO:0000313" key="4">
    <source>
        <dbReference type="Proteomes" id="UP000822688"/>
    </source>
</evidence>
<evidence type="ECO:0000256" key="1">
    <source>
        <dbReference type="SAM" id="MobiDB-lite"/>
    </source>
</evidence>
<feature type="region of interest" description="Disordered" evidence="1">
    <location>
        <begin position="1"/>
        <end position="119"/>
    </location>
</feature>
<feature type="compositionally biased region" description="Basic and acidic residues" evidence="1">
    <location>
        <begin position="74"/>
        <end position="83"/>
    </location>
</feature>
<evidence type="ECO:0000259" key="2">
    <source>
        <dbReference type="Pfam" id="PF03399"/>
    </source>
</evidence>
<dbReference type="GO" id="GO:0070390">
    <property type="term" value="C:transcription export complex 2"/>
    <property type="evidence" value="ECO:0007669"/>
    <property type="project" value="TreeGrafter"/>
</dbReference>
<feature type="compositionally biased region" description="Polar residues" evidence="1">
    <location>
        <begin position="1"/>
        <end position="11"/>
    </location>
</feature>
<dbReference type="InterPro" id="IPR005062">
    <property type="entry name" value="SAC3/GANP/THP3_conserved"/>
</dbReference>
<dbReference type="GO" id="GO:0005737">
    <property type="term" value="C:cytoplasm"/>
    <property type="evidence" value="ECO:0007669"/>
    <property type="project" value="TreeGrafter"/>
</dbReference>
<dbReference type="Gene3D" id="1.25.40.990">
    <property type="match status" value="1"/>
</dbReference>
<feature type="domain" description="SAC3/GANP/THP3 conserved" evidence="2">
    <location>
        <begin position="153"/>
        <end position="444"/>
    </location>
</feature>
<dbReference type="PANTHER" id="PTHR12436:SF3">
    <property type="entry name" value="GERMINAL-CENTER ASSOCIATED NUCLEAR PROTEIN"/>
    <property type="match status" value="1"/>
</dbReference>
<dbReference type="GO" id="GO:0006406">
    <property type="term" value="P:mRNA export from nucleus"/>
    <property type="evidence" value="ECO:0007669"/>
    <property type="project" value="TreeGrafter"/>
</dbReference>
<dbReference type="Pfam" id="PF03399">
    <property type="entry name" value="SAC3_GANP"/>
    <property type="match status" value="1"/>
</dbReference>
<proteinExistence type="predicted"/>
<dbReference type="AlphaFoldDB" id="A0A8T0GGA4"/>
<dbReference type="InterPro" id="IPR045107">
    <property type="entry name" value="SAC3/GANP/THP3"/>
</dbReference>
<reference evidence="3 4" key="1">
    <citation type="submission" date="2020-06" db="EMBL/GenBank/DDBJ databases">
        <title>WGS assembly of Ceratodon purpureus strain R40.</title>
        <authorList>
            <person name="Carey S.B."/>
            <person name="Jenkins J."/>
            <person name="Shu S."/>
            <person name="Lovell J.T."/>
            <person name="Sreedasyam A."/>
            <person name="Maumus F."/>
            <person name="Tiley G.P."/>
            <person name="Fernandez-Pozo N."/>
            <person name="Barry K."/>
            <person name="Chen C."/>
            <person name="Wang M."/>
            <person name="Lipzen A."/>
            <person name="Daum C."/>
            <person name="Saski C.A."/>
            <person name="Payton A.C."/>
            <person name="Mcbreen J.C."/>
            <person name="Conrad R.E."/>
            <person name="Kollar L.M."/>
            <person name="Olsson S."/>
            <person name="Huttunen S."/>
            <person name="Landis J.B."/>
            <person name="Wickett N.J."/>
            <person name="Johnson M.G."/>
            <person name="Rensing S.A."/>
            <person name="Grimwood J."/>
            <person name="Schmutz J."/>
            <person name="Mcdaniel S.F."/>
        </authorList>
    </citation>
    <scope>NUCLEOTIDE SEQUENCE [LARGE SCALE GENOMIC DNA]</scope>
    <source>
        <strain evidence="3 4">R40</strain>
    </source>
</reference>
<evidence type="ECO:0000313" key="3">
    <source>
        <dbReference type="EMBL" id="KAG0556818.1"/>
    </source>
</evidence>
<name>A0A8T0GGA4_CERPU</name>
<dbReference type="PANTHER" id="PTHR12436">
    <property type="entry name" value="80 KDA MCM3-ASSOCIATED PROTEIN"/>
    <property type="match status" value="1"/>
</dbReference>
<comment type="caution">
    <text evidence="3">The sequence shown here is derived from an EMBL/GenBank/DDBJ whole genome shotgun (WGS) entry which is preliminary data.</text>
</comment>
<dbReference type="EMBL" id="CM026432">
    <property type="protein sequence ID" value="KAG0556818.1"/>
    <property type="molecule type" value="Genomic_DNA"/>
</dbReference>
<accession>A0A8T0GGA4</accession>
<organism evidence="3 4">
    <name type="scientific">Ceratodon purpureus</name>
    <name type="common">Fire moss</name>
    <name type="synonym">Dicranum purpureum</name>
    <dbReference type="NCBI Taxonomy" id="3225"/>
    <lineage>
        <taxon>Eukaryota</taxon>
        <taxon>Viridiplantae</taxon>
        <taxon>Streptophyta</taxon>
        <taxon>Embryophyta</taxon>
        <taxon>Bryophyta</taxon>
        <taxon>Bryophytina</taxon>
        <taxon>Bryopsida</taxon>
        <taxon>Dicranidae</taxon>
        <taxon>Pseudoditrichales</taxon>
        <taxon>Ditrichaceae</taxon>
        <taxon>Ceratodon</taxon>
    </lineage>
</organism>
<keyword evidence="4" id="KW-1185">Reference proteome</keyword>
<feature type="compositionally biased region" description="Polar residues" evidence="1">
    <location>
        <begin position="50"/>
        <end position="67"/>
    </location>
</feature>
<sequence length="496" mass="56565">MTDNRPPSSWENPRRGNGYGDSRDMSWRSGSNGGTGVFEGRGFMNAGRPYQQSGYRMQNNQSCSWQRGPTLCRDQGRPVEMRSHNTPGHVHADASGRQPYSTDTRPNSESGGAWRSSRDRGAAPARVLAVYSDVGVENDDNLATSIIGTCQDMCPVREREQRQRLRDLAIFERINGNMARTSATLAVKKFCRTMTVAELQPSDIRPQHVLWETLQYLMRMLDRSDYTFDSVHAFLFDRTRAVRQELGMQCIANSQAITMFEEIVRFHIMSERELREQKAATIDDPNSQLNFQQLSKSLLTLLNLYSAVDAEGRVGWLNEAEFHGYYVLLNLGDRDQFKAEPLSLWFRRLRPSVLQTQDFMYARRVLSCYRSDNYKGFFDLARKASYLQGCLMELYFGEMRGVALKAINFGGYSMHPHPVADVAKIILMKEGDTEELCKAHGLTTSIDKDHNMSLISKQSSFNPSTQAFRRQCSLISRKRAPTLFQEIAGERTDIER</sequence>
<dbReference type="Proteomes" id="UP000822688">
    <property type="component" value="Chromosome 11"/>
</dbReference>
<gene>
    <name evidence="3" type="ORF">KC19_11G081200</name>
</gene>
<protein>
    <recommendedName>
        <fullName evidence="2">SAC3/GANP/THP3 conserved domain-containing protein</fullName>
    </recommendedName>
</protein>
<feature type="compositionally biased region" description="Polar residues" evidence="1">
    <location>
        <begin position="98"/>
        <end position="110"/>
    </location>
</feature>